<sequence length="282" mass="29316">MASVGEIIASDRAGRGAPRLFHPAWLHGAARALREAERVAVVTGFLIPEAMVPETDGPPGGVWLARCLLERGASVRVLTDRDCVAGVAAAAQAAGVPHAVVQPFEPGEAAVSDFDLLLYVERIGRSGDGTYRNMRGRDVTTWVAPVDELALEALGTPDGPWVAAVGDGGNEAGMGSLREPLSAMLPRFAPCLSVVGSHFPLPVDVSNWGAYALAGEAFGGGALPGPGEEMLMLEAMLDAGAVDGAVLKRQRSVDGFGEEELGRVLVELKTCFPGGVSRGPWV</sequence>
<dbReference type="HOGENOM" id="CLU_062537_1_0_0"/>
<dbReference type="OrthoDB" id="1668885at2"/>
<evidence type="ECO:0000313" key="2">
    <source>
        <dbReference type="EMBL" id="EHM09668.1"/>
    </source>
</evidence>
<evidence type="ECO:0000259" key="1">
    <source>
        <dbReference type="Pfam" id="PF14336"/>
    </source>
</evidence>
<gene>
    <name evidence="2" type="ORF">TheveDRAFT_0507</name>
</gene>
<dbReference type="eggNOG" id="ENOG502Z7HZ">
    <property type="taxonomic scope" value="Bacteria"/>
</dbReference>
<dbReference type="Pfam" id="PF14336">
    <property type="entry name" value="GLUCM-like_C"/>
    <property type="match status" value="1"/>
</dbReference>
<proteinExistence type="predicted"/>
<keyword evidence="3" id="KW-1185">Reference proteome</keyword>
<dbReference type="PANTHER" id="PTHR32022:SF10">
    <property type="entry name" value="D-GLUTAMATE CYCLASE, MITOCHONDRIAL"/>
    <property type="match status" value="1"/>
</dbReference>
<dbReference type="PANTHER" id="PTHR32022">
    <property type="entry name" value="D-GLUTAMATE CYCLASE, MITOCHONDRIAL"/>
    <property type="match status" value="1"/>
</dbReference>
<dbReference type="AlphaFoldDB" id="H0UQ39"/>
<feature type="domain" description="D-glutamate cyclase-like C-terminal" evidence="1">
    <location>
        <begin position="6"/>
        <end position="268"/>
    </location>
</feature>
<dbReference type="STRING" id="926567.TheveDRAFT_0507"/>
<dbReference type="RefSeq" id="WP_006583162.1">
    <property type="nucleotide sequence ID" value="NZ_CM001377.1"/>
</dbReference>
<accession>H0UQ39</accession>
<dbReference type="EMBL" id="CM001377">
    <property type="protein sequence ID" value="EHM09668.1"/>
    <property type="molecule type" value="Genomic_DNA"/>
</dbReference>
<reference evidence="2 3" key="1">
    <citation type="submission" date="2011-10" db="EMBL/GenBank/DDBJ databases">
        <title>The Noncontiguous Finished genome of Thermanaerovibrio velox DSM 12556.</title>
        <authorList>
            <consortium name="US DOE Joint Genome Institute (JGI-PGF)"/>
            <person name="Lucas S."/>
            <person name="Copeland A."/>
            <person name="Lapidus A."/>
            <person name="Glavina del Rio T."/>
            <person name="Dalin E."/>
            <person name="Tice H."/>
            <person name="Bruce D."/>
            <person name="Goodwin L."/>
            <person name="Pitluck S."/>
            <person name="Peters L."/>
            <person name="Mikhailova N."/>
            <person name="Teshima H."/>
            <person name="Kyrpides N."/>
            <person name="Mavromatis K."/>
            <person name="Ivanova N."/>
            <person name="Markowitz V."/>
            <person name="Cheng J.-F."/>
            <person name="Hugenholtz P."/>
            <person name="Woyke T."/>
            <person name="Wu D."/>
            <person name="Spring S."/>
            <person name="Brambilla E.-M."/>
            <person name="Klenk H.-P."/>
            <person name="Eisen J.A."/>
        </authorList>
    </citation>
    <scope>NUCLEOTIDE SEQUENCE [LARGE SCALE GENOMIC DNA]</scope>
    <source>
        <strain evidence="2 3">DSM 12556</strain>
    </source>
</reference>
<evidence type="ECO:0000313" key="3">
    <source>
        <dbReference type="Proteomes" id="UP000005730"/>
    </source>
</evidence>
<organism evidence="2 3">
    <name type="scientific">Thermanaerovibrio velox DSM 12556</name>
    <dbReference type="NCBI Taxonomy" id="926567"/>
    <lineage>
        <taxon>Bacteria</taxon>
        <taxon>Thermotogati</taxon>
        <taxon>Synergistota</taxon>
        <taxon>Synergistia</taxon>
        <taxon>Synergistales</taxon>
        <taxon>Synergistaceae</taxon>
        <taxon>Thermanaerovibrio</taxon>
    </lineage>
</organism>
<dbReference type="Gene3D" id="3.90.1640.20">
    <property type="entry name" value="TON_0340"/>
    <property type="match status" value="1"/>
</dbReference>
<protein>
    <recommendedName>
        <fullName evidence="1">D-glutamate cyclase-like C-terminal domain-containing protein</fullName>
    </recommendedName>
</protein>
<name>H0UQ39_9BACT</name>
<dbReference type="InterPro" id="IPR025504">
    <property type="entry name" value="GLUCM_C"/>
</dbReference>
<dbReference type="Proteomes" id="UP000005730">
    <property type="component" value="Chromosome"/>
</dbReference>